<dbReference type="PANTHER" id="PTHR39638:SF2">
    <property type="entry name" value="YCF35"/>
    <property type="match status" value="1"/>
</dbReference>
<dbReference type="Pfam" id="PF06868">
    <property type="entry name" value="DUF1257"/>
    <property type="match status" value="1"/>
</dbReference>
<dbReference type="InterPro" id="IPR009666">
    <property type="entry name" value="Uncharacterised_Ycf35"/>
</dbReference>
<name>A0A0A1ZAK7_PROMR</name>
<dbReference type="PANTHER" id="PTHR39638">
    <property type="entry name" value="YCF35"/>
    <property type="match status" value="1"/>
</dbReference>
<evidence type="ECO:0000313" key="2">
    <source>
        <dbReference type="Proteomes" id="UP000030598"/>
    </source>
</evidence>
<organism evidence="1 2">
    <name type="scientific">Prochlorococcus marinus str. GP2</name>
    <dbReference type="NCBI Taxonomy" id="59925"/>
    <lineage>
        <taxon>Bacteria</taxon>
        <taxon>Bacillati</taxon>
        <taxon>Cyanobacteriota</taxon>
        <taxon>Cyanophyceae</taxon>
        <taxon>Synechococcales</taxon>
        <taxon>Prochlorococcaceae</taxon>
        <taxon>Prochlorococcus</taxon>
    </lineage>
</organism>
<dbReference type="Proteomes" id="UP000030598">
    <property type="component" value="Unassembled WGS sequence"/>
</dbReference>
<reference evidence="2" key="1">
    <citation type="journal article" date="2014" name="Sci. Data">
        <title>Genomes of diverse isolates of the marine cyanobacterium Prochlorococcus.</title>
        <authorList>
            <person name="Biller S."/>
            <person name="Berube P."/>
            <person name="Thompson J."/>
            <person name="Kelly L."/>
            <person name="Roggensack S."/>
            <person name="Awad L."/>
            <person name="Roache-Johnson K."/>
            <person name="Ding H."/>
            <person name="Giovannoni S.J."/>
            <person name="Moore L.R."/>
            <person name="Chisholm S.W."/>
        </authorList>
    </citation>
    <scope>NUCLEOTIDE SEQUENCE [LARGE SCALE GENOMIC DNA]</scope>
    <source>
        <strain evidence="2">GP2</strain>
    </source>
</reference>
<evidence type="ECO:0008006" key="3">
    <source>
        <dbReference type="Google" id="ProtNLM"/>
    </source>
</evidence>
<proteinExistence type="predicted"/>
<accession>A0A0A1ZAK7</accession>
<dbReference type="STRING" id="59925.EU91_1643"/>
<dbReference type="OrthoDB" id="163953at2"/>
<dbReference type="eggNOG" id="ENOG502ZNXN">
    <property type="taxonomic scope" value="Bacteria"/>
</dbReference>
<comment type="caution">
    <text evidence="1">The sequence shown here is derived from an EMBL/GenBank/DDBJ whole genome shotgun (WGS) entry which is preliminary data.</text>
</comment>
<evidence type="ECO:0000313" key="1">
    <source>
        <dbReference type="EMBL" id="KGF85541.1"/>
    </source>
</evidence>
<gene>
    <name evidence="1" type="ORF">EU91_1643</name>
</gene>
<dbReference type="EMBL" id="JNAH01000008">
    <property type="protein sequence ID" value="KGF85541.1"/>
    <property type="molecule type" value="Genomic_DNA"/>
</dbReference>
<dbReference type="AlphaFoldDB" id="A0A0A1ZAK7"/>
<protein>
    <recommendedName>
        <fullName evidence="3">DUF1257 domain-containing protein</fullName>
    </recommendedName>
</protein>
<dbReference type="RefSeq" id="WP_032525013.1">
    <property type="nucleotide sequence ID" value="NZ_CP138934.1"/>
</dbReference>
<sequence>MSHFSTIKTQLKEAEPLIKALNNLGYLINQEEKFVRGYRGKFTAVDISMNLPGDTKVGFKWDNNSNSYELVTDLDLWKFEIPVERFISKVTQMYAYETIISKTKEDGYQIVEQKNKNDGSIELVLTKWDS</sequence>